<dbReference type="EMBL" id="KN714795">
    <property type="protein sequence ID" value="KUI62010.1"/>
    <property type="molecule type" value="Genomic_DNA"/>
</dbReference>
<dbReference type="AlphaFoldDB" id="A0A194VDE0"/>
<dbReference type="Proteomes" id="UP000078576">
    <property type="component" value="Unassembled WGS sequence"/>
</dbReference>
<feature type="region of interest" description="Disordered" evidence="1">
    <location>
        <begin position="163"/>
        <end position="202"/>
    </location>
</feature>
<dbReference type="OrthoDB" id="2142759at2759"/>
<evidence type="ECO:0000313" key="4">
    <source>
        <dbReference type="Proteomes" id="UP000078576"/>
    </source>
</evidence>
<accession>A0A194VDE0</accession>
<protein>
    <recommendedName>
        <fullName evidence="2">HNH nuclease domain-containing protein</fullName>
    </recommendedName>
</protein>
<keyword evidence="4" id="KW-1185">Reference proteome</keyword>
<feature type="region of interest" description="Disordered" evidence="1">
    <location>
        <begin position="219"/>
        <end position="245"/>
    </location>
</feature>
<gene>
    <name evidence="3" type="ORF">VP1G_09150</name>
</gene>
<organism evidence="3 4">
    <name type="scientific">Cytospora mali</name>
    <name type="common">Apple Valsa canker fungus</name>
    <name type="synonym">Valsa mali</name>
    <dbReference type="NCBI Taxonomy" id="578113"/>
    <lineage>
        <taxon>Eukaryota</taxon>
        <taxon>Fungi</taxon>
        <taxon>Dikarya</taxon>
        <taxon>Ascomycota</taxon>
        <taxon>Pezizomycotina</taxon>
        <taxon>Sordariomycetes</taxon>
        <taxon>Sordariomycetidae</taxon>
        <taxon>Diaporthales</taxon>
        <taxon>Cytosporaceae</taxon>
        <taxon>Cytospora</taxon>
    </lineage>
</organism>
<feature type="compositionally biased region" description="Basic and acidic residues" evidence="1">
    <location>
        <begin position="183"/>
        <end position="202"/>
    </location>
</feature>
<dbReference type="InterPro" id="IPR003615">
    <property type="entry name" value="HNH_nuc"/>
</dbReference>
<feature type="compositionally biased region" description="Basic and acidic residues" evidence="1">
    <location>
        <begin position="229"/>
        <end position="239"/>
    </location>
</feature>
<evidence type="ECO:0000256" key="1">
    <source>
        <dbReference type="SAM" id="MobiDB-lite"/>
    </source>
</evidence>
<feature type="domain" description="HNH nuclease" evidence="2">
    <location>
        <begin position="31"/>
        <end position="93"/>
    </location>
</feature>
<evidence type="ECO:0000313" key="3">
    <source>
        <dbReference type="EMBL" id="KUI62010.1"/>
    </source>
</evidence>
<sequence>MPIDNAAVPVPVSISAPLAPPPRPQPNVHRCILTNSSYSLEKAHIIPGAQKRWFNDNVMATYGRSSRTVDDEGNKVHMRHGLHSVWDDHDFALVPKGGDFAVHVLNMPDPGIMEFAAAWYNTIWNAFKLKLSPSKRTTPSTPEVTLPVAQAAQVVQVHEHDEQALLQPGRLSHRPRRASSPEPKPKPKPELESDYTPSHDDKDDRLSLLLDLDVDTDIDTNKPSSLSHHSHESPPDSHHTYTTKRIRLPSRVASVVQLLRQHRDGSRGCWAGTDRPCTRPLLCEELTTLVACLGLQRYYIGLAARASGNAIATLGIARANGDGDFDGDLLLFEPEDLLDLGAYLATKITWRFDRDLHLFVMQNPSLLHEHLAKQIPVLVLDLAKQAAAASEEDESVGPIASVGARTRTGPWMQILETVSVCPGELYFPGVKGHNGHDDDTNTSDTYDPSVLRSSGQQFNKEWHPYPDNCLRSPNYPITAMIFEIVFSDDVPLRAKNFIVRGCPNIRCVLKLTIPYMTPDARLDRLPRPVDIYPLGMDGQFGWSQKSYTICQGATTHSQVSTDVEFRLSDICCGLPEHVVVRIPTNKIIEIAEEAATMQARHDTNRKLEEEQLKEAIRQGPSTCDPLAVDQMISTPEVYVPLGLD</sequence>
<reference evidence="4" key="1">
    <citation type="submission" date="2014-12" db="EMBL/GenBank/DDBJ databases">
        <title>Genome Sequence of Valsa Canker Pathogens Uncovers a Specific Adaption of Colonization on Woody Bark.</title>
        <authorList>
            <person name="Yin Z."/>
            <person name="Liu H."/>
            <person name="Gao X."/>
            <person name="Li Z."/>
            <person name="Song N."/>
            <person name="Ke X."/>
            <person name="Dai Q."/>
            <person name="Wu Y."/>
            <person name="Sun Y."/>
            <person name="Xu J.-R."/>
            <person name="Kang Z.K."/>
            <person name="Wang L."/>
            <person name="Huang L."/>
        </authorList>
    </citation>
    <scope>NUCLEOTIDE SEQUENCE [LARGE SCALE GENOMIC DNA]</scope>
    <source>
        <strain evidence="4">SXYL134</strain>
    </source>
</reference>
<proteinExistence type="predicted"/>
<dbReference type="Pfam" id="PF13391">
    <property type="entry name" value="HNH_2"/>
    <property type="match status" value="1"/>
</dbReference>
<evidence type="ECO:0000259" key="2">
    <source>
        <dbReference type="Pfam" id="PF13391"/>
    </source>
</evidence>
<name>A0A194VDE0_CYTMA</name>